<evidence type="ECO:0000313" key="2">
    <source>
        <dbReference type="Proteomes" id="UP000198859"/>
    </source>
</evidence>
<reference evidence="2" key="1">
    <citation type="submission" date="2016-10" db="EMBL/GenBank/DDBJ databases">
        <authorList>
            <person name="Varghese N."/>
            <person name="Submissions S."/>
        </authorList>
    </citation>
    <scope>NUCLEOTIDE SEQUENCE [LARGE SCALE GENOMIC DNA]</scope>
    <source>
        <strain evidence="2">DSM 22127</strain>
    </source>
</reference>
<dbReference type="OrthoDB" id="9962104at2"/>
<proteinExistence type="predicted"/>
<name>A0A1H1VFY6_9ACTN</name>
<dbReference type="EMBL" id="LT629757">
    <property type="protein sequence ID" value="SDS83653.1"/>
    <property type="molecule type" value="Genomic_DNA"/>
</dbReference>
<sequence length="66" mass="7364">MTLYNDLGHMCGQIKHAPEQVDLDAVRALLRRSQHYVDKVRDSLEDATVTLPGAMVVQLIDAKDDS</sequence>
<dbReference type="AlphaFoldDB" id="A0A1H1VFY6"/>
<evidence type="ECO:0000313" key="1">
    <source>
        <dbReference type="EMBL" id="SDS83653.1"/>
    </source>
</evidence>
<dbReference type="Proteomes" id="UP000198859">
    <property type="component" value="Chromosome I"/>
</dbReference>
<accession>A0A1H1VFY6</accession>
<gene>
    <name evidence="1" type="ORF">SAMN04488570_2819</name>
</gene>
<keyword evidence="2" id="KW-1185">Reference proteome</keyword>
<dbReference type="RefSeq" id="WP_091730828.1">
    <property type="nucleotide sequence ID" value="NZ_LT629757.1"/>
</dbReference>
<organism evidence="1 2">
    <name type="scientific">Nocardioides scoriae</name>
    <dbReference type="NCBI Taxonomy" id="642780"/>
    <lineage>
        <taxon>Bacteria</taxon>
        <taxon>Bacillati</taxon>
        <taxon>Actinomycetota</taxon>
        <taxon>Actinomycetes</taxon>
        <taxon>Propionibacteriales</taxon>
        <taxon>Nocardioidaceae</taxon>
        <taxon>Nocardioides</taxon>
    </lineage>
</organism>
<protein>
    <submittedName>
        <fullName evidence="1">Uncharacterized protein</fullName>
    </submittedName>
</protein>